<keyword evidence="2" id="KW-1133">Transmembrane helix</keyword>
<organism evidence="3 4">
    <name type="scientific">Amycolatopsis acidiphila</name>
    <dbReference type="NCBI Taxonomy" id="715473"/>
    <lineage>
        <taxon>Bacteria</taxon>
        <taxon>Bacillati</taxon>
        <taxon>Actinomycetota</taxon>
        <taxon>Actinomycetes</taxon>
        <taxon>Pseudonocardiales</taxon>
        <taxon>Pseudonocardiaceae</taxon>
        <taxon>Amycolatopsis</taxon>
    </lineage>
</organism>
<dbReference type="Proteomes" id="UP000318578">
    <property type="component" value="Unassembled WGS sequence"/>
</dbReference>
<comment type="caution">
    <text evidence="3">The sequence shown here is derived from an EMBL/GenBank/DDBJ whole genome shotgun (WGS) entry which is preliminary data.</text>
</comment>
<dbReference type="AlphaFoldDB" id="A0A558A9V0"/>
<feature type="transmembrane region" description="Helical" evidence="2">
    <location>
        <begin position="21"/>
        <end position="40"/>
    </location>
</feature>
<protein>
    <submittedName>
        <fullName evidence="3">Uncharacterized protein</fullName>
    </submittedName>
</protein>
<dbReference type="EMBL" id="VJZA01000030">
    <property type="protein sequence ID" value="TVT21035.1"/>
    <property type="molecule type" value="Genomic_DNA"/>
</dbReference>
<gene>
    <name evidence="3" type="ORF">FNH06_18590</name>
</gene>
<keyword evidence="2" id="KW-0472">Membrane</keyword>
<evidence type="ECO:0000256" key="1">
    <source>
        <dbReference type="SAM" id="MobiDB-lite"/>
    </source>
</evidence>
<reference evidence="3 4" key="1">
    <citation type="submission" date="2019-07" db="EMBL/GenBank/DDBJ databases">
        <title>New species of Amycolatopsis and Streptomyces.</title>
        <authorList>
            <person name="Duangmal K."/>
            <person name="Teo W.F.A."/>
            <person name="Lipun K."/>
        </authorList>
    </citation>
    <scope>NUCLEOTIDE SEQUENCE [LARGE SCALE GENOMIC DNA]</scope>
    <source>
        <strain evidence="3 4">JCM 30562</strain>
    </source>
</reference>
<keyword evidence="4" id="KW-1185">Reference proteome</keyword>
<evidence type="ECO:0000313" key="3">
    <source>
        <dbReference type="EMBL" id="TVT21035.1"/>
    </source>
</evidence>
<name>A0A558A9V0_9PSEU</name>
<keyword evidence="2" id="KW-0812">Transmembrane</keyword>
<evidence type="ECO:0000256" key="2">
    <source>
        <dbReference type="SAM" id="Phobius"/>
    </source>
</evidence>
<feature type="region of interest" description="Disordered" evidence="1">
    <location>
        <begin position="96"/>
        <end position="115"/>
    </location>
</feature>
<evidence type="ECO:0000313" key="4">
    <source>
        <dbReference type="Proteomes" id="UP000318578"/>
    </source>
</evidence>
<feature type="transmembrane region" description="Helical" evidence="2">
    <location>
        <begin position="46"/>
        <end position="72"/>
    </location>
</feature>
<accession>A0A558A9V0</accession>
<proteinExistence type="predicted"/>
<dbReference type="RefSeq" id="WP_144640224.1">
    <property type="nucleotide sequence ID" value="NZ_BNAX01000010.1"/>
</dbReference>
<sequence>MATQGGRGDRFLRVVLRLDQAGSAAFIVVALAAVPAFMWFGSVRLVLWTLGVALMAYALALGLLGVLMAFGLTRLASRNDQLTAQVWRSILSYPASADRPAPTARRRPGSPGERG</sequence>